<dbReference type="OrthoDB" id="6194521at2"/>
<sequence>MPVFLMREHELYPIVSKNRTVISIPSDSSLEDRPLQKIKMMVSQHSEPETPAERILSSIRNAIRHSRKDKRRRVYLRLRDQEDLRLLTPEDWDEILEQSEDFTSDNNKSEVIFILPDSYELPVSEKLTEEISEWLETPVFPDYLISEKPSMLQEPEHKTVPGNLSENDLEKEDMADLLPSISFSAQSRPDIYPEFSASGTQELDFDDLDLDFHDLEDGFSARLLRLIDESQKSDAEIYKKANVDRRLFSKIRSNPNYHPAKKTVLAFAIALGLDLDETEELLQSAGYAFYPASRADRIIQYCIDRGIFDVMRVNQILFHFDQPLIGS</sequence>
<comment type="caution">
    <text evidence="1">The sequence shown here is derived from an EMBL/GenBank/DDBJ whole genome shotgun (WGS) entry which is preliminary data.</text>
</comment>
<gene>
    <name evidence="1" type="ORF">BO222_10265</name>
</gene>
<dbReference type="Proteomes" id="UP000186341">
    <property type="component" value="Unassembled WGS sequence"/>
</dbReference>
<accession>A0A1U7NDY1</accession>
<proteinExistence type="predicted"/>
<keyword evidence="2" id="KW-1185">Reference proteome</keyword>
<dbReference type="EMBL" id="MPJW01000196">
    <property type="protein sequence ID" value="OLU37623.1"/>
    <property type="molecule type" value="Genomic_DNA"/>
</dbReference>
<organism evidence="1 2">
    <name type="scientific">Ileibacterium valens</name>
    <dbReference type="NCBI Taxonomy" id="1862668"/>
    <lineage>
        <taxon>Bacteria</taxon>
        <taxon>Bacillati</taxon>
        <taxon>Bacillota</taxon>
        <taxon>Erysipelotrichia</taxon>
        <taxon>Erysipelotrichales</taxon>
        <taxon>Erysipelotrichaceae</taxon>
        <taxon>Ileibacterium</taxon>
    </lineage>
</organism>
<name>A0A1U7NDY1_9FIRM</name>
<evidence type="ECO:0000313" key="1">
    <source>
        <dbReference type="EMBL" id="OLU37623.1"/>
    </source>
</evidence>
<dbReference type="AlphaFoldDB" id="A0A1U7NDY1"/>
<dbReference type="RefSeq" id="WP_075820724.1">
    <property type="nucleotide sequence ID" value="NZ_CAOUMU010000039.1"/>
</dbReference>
<dbReference type="GeneID" id="82203536"/>
<reference evidence="1 2" key="1">
    <citation type="submission" date="2016-11" db="EMBL/GenBank/DDBJ databases">
        <title>Description of two novel members of the family Erysipelotrichaceae: Ileibacterium lipovorans gen. nov., sp. nov. and Dubosiella newyorkensis, gen. nov., sp. nov.</title>
        <authorList>
            <person name="Cox L.M."/>
            <person name="Sohn J."/>
            <person name="Tyrrell K.L."/>
            <person name="Citron D.M."/>
            <person name="Lawson P.A."/>
            <person name="Patel N.B."/>
            <person name="Iizumi T."/>
            <person name="Perez-Perez G.I."/>
            <person name="Goldstein E.J."/>
            <person name="Blaser M.J."/>
        </authorList>
    </citation>
    <scope>NUCLEOTIDE SEQUENCE [LARGE SCALE GENOMIC DNA]</scope>
    <source>
        <strain evidence="1 2">NYU-BL-A3</strain>
    </source>
</reference>
<protein>
    <submittedName>
        <fullName evidence="1">Uncharacterized protein</fullName>
    </submittedName>
</protein>
<evidence type="ECO:0000313" key="2">
    <source>
        <dbReference type="Proteomes" id="UP000186341"/>
    </source>
</evidence>